<dbReference type="InterPro" id="IPR006073">
    <property type="entry name" value="GTP-bd"/>
</dbReference>
<reference evidence="13" key="1">
    <citation type="submission" date="2010-05" db="EMBL/GenBank/DDBJ databases">
        <title>The complete genome of Truepera radiovictris DSM 17093.</title>
        <authorList>
            <consortium name="US DOE Joint Genome Institute (JGI-PGF)"/>
            <person name="Lucas S."/>
            <person name="Copeland A."/>
            <person name="Lapidus A."/>
            <person name="Glavina del Rio T."/>
            <person name="Dalin E."/>
            <person name="Tice H."/>
            <person name="Bruce D."/>
            <person name="Goodwin L."/>
            <person name="Pitluck S."/>
            <person name="Kyrpides N."/>
            <person name="Mavromatis K."/>
            <person name="Ovchinnikova G."/>
            <person name="Munk A.C."/>
            <person name="Detter J.C."/>
            <person name="Han C."/>
            <person name="Tapia R."/>
            <person name="Land M."/>
            <person name="Hauser L."/>
            <person name="Markowitz V."/>
            <person name="Cheng J.-F."/>
            <person name="Hugenholtz P."/>
            <person name="Woyke T."/>
            <person name="Wu D."/>
            <person name="Tindall B."/>
            <person name="Pomrenke H.G."/>
            <person name="Brambilla E."/>
            <person name="Klenk H.-P."/>
            <person name="Eisen J.A."/>
        </authorList>
    </citation>
    <scope>NUCLEOTIDE SEQUENCE [LARGE SCALE GENOMIC DNA]</scope>
    <source>
        <strain evidence="13">DSM 17093 / CIP 108686 / LMG 22925 / RQ-24</strain>
    </source>
</reference>
<dbReference type="Pfam" id="PF01926">
    <property type="entry name" value="MMR_HSR1"/>
    <property type="match status" value="2"/>
</dbReference>
<gene>
    <name evidence="8" type="primary">der</name>
    <name evidence="12" type="ordered locus">Trad_1700</name>
</gene>
<keyword evidence="3 8" id="KW-0690">Ribosome biogenesis</keyword>
<dbReference type="EMBL" id="CP002049">
    <property type="protein sequence ID" value="ADI14818.1"/>
    <property type="molecule type" value="Genomic_DNA"/>
</dbReference>
<dbReference type="GO" id="GO:0005525">
    <property type="term" value="F:GTP binding"/>
    <property type="evidence" value="ECO:0007669"/>
    <property type="project" value="UniProtKB-UniRule"/>
</dbReference>
<dbReference type="InterPro" id="IPR032859">
    <property type="entry name" value="KH_dom-like"/>
</dbReference>
<evidence type="ECO:0000313" key="13">
    <source>
        <dbReference type="Proteomes" id="UP000000379"/>
    </source>
</evidence>
<protein>
    <recommendedName>
        <fullName evidence="2 8">GTPase Der</fullName>
    </recommendedName>
    <alternativeName>
        <fullName evidence="7 8">GTP-binding protein EngA</fullName>
    </alternativeName>
</protein>
<dbReference type="RefSeq" id="WP_013178185.1">
    <property type="nucleotide sequence ID" value="NC_014221.1"/>
</dbReference>
<comment type="subunit">
    <text evidence="8">Associates with the 50S ribosomal subunit.</text>
</comment>
<evidence type="ECO:0000256" key="8">
    <source>
        <dbReference type="HAMAP-Rule" id="MF_00195"/>
    </source>
</evidence>
<dbReference type="Pfam" id="PF14714">
    <property type="entry name" value="KH_dom-like"/>
    <property type="match status" value="1"/>
</dbReference>
<dbReference type="PANTHER" id="PTHR43834">
    <property type="entry name" value="GTPASE DER"/>
    <property type="match status" value="1"/>
</dbReference>
<organism evidence="12 13">
    <name type="scientific">Truepera radiovictrix (strain DSM 17093 / CIP 108686 / LMG 22925 / RQ-24)</name>
    <dbReference type="NCBI Taxonomy" id="649638"/>
    <lineage>
        <taxon>Bacteria</taxon>
        <taxon>Thermotogati</taxon>
        <taxon>Deinococcota</taxon>
        <taxon>Deinococci</taxon>
        <taxon>Trueperales</taxon>
        <taxon>Trueperaceae</taxon>
        <taxon>Truepera</taxon>
    </lineage>
</organism>
<sequence>MAKVAIVGRPNVGKSSLFNRLVGRREAIVADMPGVTRDVKEARVEDDLGRSFTLLDTGGLWSNDEWQEPIKRRIEAALADAALVLFCVDGRAPLSAADYEVAAWLRNVGKPTLLLATKLDDPRHEESPEFYELYGLGFGEPLAISAEHARGTYELLDTIFERLPEDADEAEAEEVRVAIIGRPNVGKSSLLNALVGDERVIVADVPGTTRDSVDVRFDFGGRPFVLIDTAGIRRKPDGDVEYYSKLRSEEALMRSDVAVLVVDPFELGDHELRLANLALQAGKPVVLTINKWDLVPDEALREFEKNIAQVLGHLDFAPKVYTSALNAYGLHDLLAAVIRVYDTARFRVPTSEVNGWLEVWTQRQAPPNFKGRPLKLLYGTQADVAPPTFVISVNNEQFVTRAYEQYILNRIREDLGFKEVPIRLIWKSRAKDGGKRVRV</sequence>
<dbReference type="HOGENOM" id="CLU_016077_6_2_0"/>
<dbReference type="NCBIfam" id="TIGR00231">
    <property type="entry name" value="small_GTP"/>
    <property type="match status" value="2"/>
</dbReference>
<dbReference type="InterPro" id="IPR016484">
    <property type="entry name" value="GTPase_Der"/>
</dbReference>
<reference evidence="12 13" key="2">
    <citation type="journal article" date="2011" name="Stand. Genomic Sci.">
        <title>Complete genome sequence of Truepera radiovictrix type strain (RQ-24).</title>
        <authorList>
            <person name="Ivanova N."/>
            <person name="Rohde C."/>
            <person name="Munk C."/>
            <person name="Nolan M."/>
            <person name="Lucas S."/>
            <person name="Del Rio T.G."/>
            <person name="Tice H."/>
            <person name="Deshpande S."/>
            <person name="Cheng J.F."/>
            <person name="Tapia R."/>
            <person name="Han C."/>
            <person name="Goodwin L."/>
            <person name="Pitluck S."/>
            <person name="Liolios K."/>
            <person name="Mavromatis K."/>
            <person name="Mikhailova N."/>
            <person name="Pati A."/>
            <person name="Chen A."/>
            <person name="Palaniappan K."/>
            <person name="Land M."/>
            <person name="Hauser L."/>
            <person name="Chang Y.J."/>
            <person name="Jeffries C.D."/>
            <person name="Brambilla E."/>
            <person name="Rohde M."/>
            <person name="Goker M."/>
            <person name="Tindall B.J."/>
            <person name="Woyke T."/>
            <person name="Bristow J."/>
            <person name="Eisen J.A."/>
            <person name="Markowitz V."/>
            <person name="Hugenholtz P."/>
            <person name="Kyrpides N.C."/>
            <person name="Klenk H.P."/>
            <person name="Lapidus A."/>
        </authorList>
    </citation>
    <scope>NUCLEOTIDE SEQUENCE [LARGE SCALE GENOMIC DNA]</scope>
    <source>
        <strain evidence="13">DSM 17093 / CIP 108686 / LMG 22925 / RQ-24</strain>
    </source>
</reference>
<dbReference type="KEGG" id="tra:Trad_1700"/>
<dbReference type="CDD" id="cd01894">
    <property type="entry name" value="EngA1"/>
    <property type="match status" value="1"/>
</dbReference>
<evidence type="ECO:0000256" key="9">
    <source>
        <dbReference type="PROSITE-ProRule" id="PRU01049"/>
    </source>
</evidence>
<comment type="function">
    <text evidence="8 10">GTPase that plays an essential role in the late steps of ribosome biogenesis.</text>
</comment>
<keyword evidence="5 8" id="KW-0547">Nucleotide-binding</keyword>
<evidence type="ECO:0000256" key="1">
    <source>
        <dbReference type="ARBA" id="ARBA00008279"/>
    </source>
</evidence>
<evidence type="ECO:0000256" key="6">
    <source>
        <dbReference type="ARBA" id="ARBA00023134"/>
    </source>
</evidence>
<dbReference type="InterPro" id="IPR031166">
    <property type="entry name" value="G_ENGA"/>
</dbReference>
<dbReference type="GO" id="GO:0043022">
    <property type="term" value="F:ribosome binding"/>
    <property type="evidence" value="ECO:0007669"/>
    <property type="project" value="TreeGrafter"/>
</dbReference>
<evidence type="ECO:0000259" key="11">
    <source>
        <dbReference type="PROSITE" id="PS51712"/>
    </source>
</evidence>
<evidence type="ECO:0000256" key="3">
    <source>
        <dbReference type="ARBA" id="ARBA00022517"/>
    </source>
</evidence>
<keyword evidence="13" id="KW-1185">Reference proteome</keyword>
<comment type="similarity">
    <text evidence="1 8 9 10">Belongs to the TRAFAC class TrmE-Era-EngA-EngB-Septin-like GTPase superfamily. EngA (Der) GTPase family.</text>
</comment>
<dbReference type="FunFam" id="3.30.300.20:FF:000004">
    <property type="entry name" value="GTPase Der"/>
    <property type="match status" value="1"/>
</dbReference>
<feature type="domain" description="EngA-type G" evidence="11">
    <location>
        <begin position="175"/>
        <end position="345"/>
    </location>
</feature>
<dbReference type="InterPro" id="IPR005225">
    <property type="entry name" value="Small_GTP-bd"/>
</dbReference>
<dbReference type="STRING" id="649638.Trad_1700"/>
<evidence type="ECO:0000256" key="7">
    <source>
        <dbReference type="ARBA" id="ARBA00032345"/>
    </source>
</evidence>
<proteinExistence type="inferred from homology"/>
<evidence type="ECO:0000256" key="2">
    <source>
        <dbReference type="ARBA" id="ARBA00020953"/>
    </source>
</evidence>
<evidence type="ECO:0000256" key="5">
    <source>
        <dbReference type="ARBA" id="ARBA00022741"/>
    </source>
</evidence>
<dbReference type="CDD" id="cd01895">
    <property type="entry name" value="EngA2"/>
    <property type="match status" value="1"/>
</dbReference>
<dbReference type="Proteomes" id="UP000000379">
    <property type="component" value="Chromosome"/>
</dbReference>
<dbReference type="PROSITE" id="PS51712">
    <property type="entry name" value="G_ENGA"/>
    <property type="match status" value="1"/>
</dbReference>
<evidence type="ECO:0000256" key="10">
    <source>
        <dbReference type="RuleBase" id="RU004481"/>
    </source>
</evidence>
<evidence type="ECO:0000256" key="4">
    <source>
        <dbReference type="ARBA" id="ARBA00022737"/>
    </source>
</evidence>
<feature type="binding site" evidence="8">
    <location>
        <begin position="56"/>
        <end position="60"/>
    </location>
    <ligand>
        <name>GTP</name>
        <dbReference type="ChEBI" id="CHEBI:37565"/>
        <label>1</label>
    </ligand>
</feature>
<evidence type="ECO:0000313" key="12">
    <source>
        <dbReference type="EMBL" id="ADI14818.1"/>
    </source>
</evidence>
<dbReference type="InterPro" id="IPR027417">
    <property type="entry name" value="P-loop_NTPase"/>
</dbReference>
<feature type="binding site" evidence="8">
    <location>
        <begin position="181"/>
        <end position="188"/>
    </location>
    <ligand>
        <name>GTP</name>
        <dbReference type="ChEBI" id="CHEBI:37565"/>
        <label>2</label>
    </ligand>
</feature>
<dbReference type="PANTHER" id="PTHR43834:SF6">
    <property type="entry name" value="GTPASE DER"/>
    <property type="match status" value="1"/>
</dbReference>
<dbReference type="Gene3D" id="3.40.50.300">
    <property type="entry name" value="P-loop containing nucleotide triphosphate hydrolases"/>
    <property type="match status" value="2"/>
</dbReference>
<dbReference type="InterPro" id="IPR015946">
    <property type="entry name" value="KH_dom-like_a/b"/>
</dbReference>
<comment type="caution">
    <text evidence="8">Lacks conserved residue(s) required for the propagation of feature annotation.</text>
</comment>
<dbReference type="PIRSF" id="PIRSF006485">
    <property type="entry name" value="GTP-binding_EngA"/>
    <property type="match status" value="1"/>
</dbReference>
<dbReference type="eggNOG" id="COG1160">
    <property type="taxonomic scope" value="Bacteria"/>
</dbReference>
<dbReference type="NCBIfam" id="TIGR03594">
    <property type="entry name" value="GTPase_EngA"/>
    <property type="match status" value="1"/>
</dbReference>
<accession>D7CQ34</accession>
<dbReference type="Gene3D" id="3.30.300.20">
    <property type="match status" value="1"/>
</dbReference>
<dbReference type="GO" id="GO:0042254">
    <property type="term" value="P:ribosome biogenesis"/>
    <property type="evidence" value="ECO:0007669"/>
    <property type="project" value="UniProtKB-KW"/>
</dbReference>
<name>D7CQ34_TRURR</name>
<dbReference type="FunFam" id="3.40.50.300:FF:000494">
    <property type="entry name" value="tRNA modification GTPase MnmE"/>
    <property type="match status" value="1"/>
</dbReference>
<feature type="binding site" evidence="8">
    <location>
        <begin position="8"/>
        <end position="15"/>
    </location>
    <ligand>
        <name>GTP</name>
        <dbReference type="ChEBI" id="CHEBI:37565"/>
        <label>1</label>
    </ligand>
</feature>
<dbReference type="AlphaFoldDB" id="D7CQ34"/>
<dbReference type="HAMAP" id="MF_00195">
    <property type="entry name" value="GTPase_Der"/>
    <property type="match status" value="1"/>
</dbReference>
<keyword evidence="6 8" id="KW-0342">GTP-binding</keyword>
<feature type="binding site" evidence="8">
    <location>
        <begin position="290"/>
        <end position="293"/>
    </location>
    <ligand>
        <name>GTP</name>
        <dbReference type="ChEBI" id="CHEBI:37565"/>
        <label>2</label>
    </ligand>
</feature>
<feature type="binding site" evidence="8">
    <location>
        <begin position="228"/>
        <end position="232"/>
    </location>
    <ligand>
        <name>GTP</name>
        <dbReference type="ChEBI" id="CHEBI:37565"/>
        <label>2</label>
    </ligand>
</feature>
<dbReference type="SUPFAM" id="SSF52540">
    <property type="entry name" value="P-loop containing nucleoside triphosphate hydrolases"/>
    <property type="match status" value="2"/>
</dbReference>
<keyword evidence="4 10" id="KW-0677">Repeat</keyword>